<protein>
    <submittedName>
        <fullName evidence="1">Uncharacterized protein DUF1579</fullName>
    </submittedName>
</protein>
<reference evidence="1 2" key="1">
    <citation type="submission" date="2018-11" db="EMBL/GenBank/DDBJ databases">
        <title>Genomic Encyclopedia of Type Strains, Phase IV (KMG-IV): sequencing the most valuable type-strain genomes for metagenomic binning, comparative biology and taxonomic classification.</title>
        <authorList>
            <person name="Goeker M."/>
        </authorList>
    </citation>
    <scope>NUCLEOTIDE SEQUENCE [LARGE SCALE GENOMIC DNA]</scope>
    <source>
        <strain evidence="1 2">DSM 25623</strain>
    </source>
</reference>
<name>A0A3N4V290_9GAMM</name>
<comment type="caution">
    <text evidence="1">The sequence shown here is derived from an EMBL/GenBank/DDBJ whole genome shotgun (WGS) entry which is preliminary data.</text>
</comment>
<sequence length="173" mass="18773">MGKAEFERSLQSGGHAALAELAGDWAGTTRVWFEPDAPPAMEVAQTGRIRRVLGGRFLLHEYRYGEGDRAGEGMALYGLHLDEQAFEAAWVDSMHTGTSIMFSTGADRGHGFDVLGSYGEGQGGPRWGWRTRIAQPSPDQLVLTMFNIAPDGNEAKAVETRYVRRKADASAGA</sequence>
<evidence type="ECO:0000313" key="1">
    <source>
        <dbReference type="EMBL" id="RPE77072.1"/>
    </source>
</evidence>
<evidence type="ECO:0000313" key="2">
    <source>
        <dbReference type="Proteomes" id="UP000269708"/>
    </source>
</evidence>
<dbReference type="RefSeq" id="WP_123770651.1">
    <property type="nucleotide sequence ID" value="NZ_RKQN01000003.1"/>
</dbReference>
<gene>
    <name evidence="1" type="ORF">EDC50_2328</name>
</gene>
<dbReference type="Pfam" id="PF07617">
    <property type="entry name" value="DUF1579"/>
    <property type="match status" value="1"/>
</dbReference>
<dbReference type="EMBL" id="RKQN01000003">
    <property type="protein sequence ID" value="RPE77072.1"/>
    <property type="molecule type" value="Genomic_DNA"/>
</dbReference>
<accession>A0A3N4V290</accession>
<dbReference type="OrthoDB" id="277821at2"/>
<proteinExistence type="predicted"/>
<organism evidence="1 2">
    <name type="scientific">Vulcaniibacterium tengchongense</name>
    <dbReference type="NCBI Taxonomy" id="1273429"/>
    <lineage>
        <taxon>Bacteria</taxon>
        <taxon>Pseudomonadati</taxon>
        <taxon>Pseudomonadota</taxon>
        <taxon>Gammaproteobacteria</taxon>
        <taxon>Lysobacterales</taxon>
        <taxon>Lysobacteraceae</taxon>
        <taxon>Vulcaniibacterium</taxon>
    </lineage>
</organism>
<dbReference type="InterPro" id="IPR011473">
    <property type="entry name" value="DUF1579"/>
</dbReference>
<keyword evidence="2" id="KW-1185">Reference proteome</keyword>
<dbReference type="AlphaFoldDB" id="A0A3N4V290"/>
<dbReference type="Proteomes" id="UP000269708">
    <property type="component" value="Unassembled WGS sequence"/>
</dbReference>